<evidence type="ECO:0000256" key="4">
    <source>
        <dbReference type="ARBA" id="ARBA00022989"/>
    </source>
</evidence>
<reference evidence="14 15" key="1">
    <citation type="submission" date="2024-02" db="EMBL/GenBank/DDBJ databases">
        <authorList>
            <person name="Daric V."/>
            <person name="Darras S."/>
        </authorList>
    </citation>
    <scope>NUCLEOTIDE SEQUENCE [LARGE SCALE GENOMIC DNA]</scope>
</reference>
<dbReference type="InterPro" id="IPR017452">
    <property type="entry name" value="GPCR_Rhodpsn_7TM"/>
</dbReference>
<feature type="signal peptide" evidence="12">
    <location>
        <begin position="1"/>
        <end position="26"/>
    </location>
</feature>
<evidence type="ECO:0000256" key="12">
    <source>
        <dbReference type="SAM" id="SignalP"/>
    </source>
</evidence>
<evidence type="ECO:0000256" key="10">
    <source>
        <dbReference type="SAM" id="MobiDB-lite"/>
    </source>
</evidence>
<dbReference type="PROSITE" id="PS50262">
    <property type="entry name" value="G_PROTEIN_RECEP_F1_2"/>
    <property type="match status" value="1"/>
</dbReference>
<dbReference type="EMBL" id="CAWYQH010000141">
    <property type="protein sequence ID" value="CAK8694677.1"/>
    <property type="molecule type" value="Genomic_DNA"/>
</dbReference>
<dbReference type="PRINTS" id="PR00237">
    <property type="entry name" value="GPCRRHODOPSN"/>
</dbReference>
<evidence type="ECO:0000256" key="1">
    <source>
        <dbReference type="ARBA" id="ARBA00004651"/>
    </source>
</evidence>
<feature type="transmembrane region" description="Helical" evidence="11">
    <location>
        <begin position="462"/>
        <end position="486"/>
    </location>
</feature>
<keyword evidence="5" id="KW-0297">G-protein coupled receptor</keyword>
<comment type="subcellular location">
    <subcellularLocation>
        <location evidence="1">Cell membrane</location>
        <topology evidence="1">Multi-pass membrane protein</topology>
    </subcellularLocation>
</comment>
<dbReference type="InterPro" id="IPR000276">
    <property type="entry name" value="GPCR_Rhodpsn"/>
</dbReference>
<evidence type="ECO:0000256" key="7">
    <source>
        <dbReference type="ARBA" id="ARBA00023170"/>
    </source>
</evidence>
<dbReference type="CDD" id="cd00637">
    <property type="entry name" value="7tm_classA_rhodopsin-like"/>
    <property type="match status" value="1"/>
</dbReference>
<evidence type="ECO:0000256" key="6">
    <source>
        <dbReference type="ARBA" id="ARBA00023136"/>
    </source>
</evidence>
<feature type="region of interest" description="Disordered" evidence="10">
    <location>
        <begin position="666"/>
        <end position="730"/>
    </location>
</feature>
<feature type="transmembrane region" description="Helical" evidence="11">
    <location>
        <begin position="427"/>
        <end position="456"/>
    </location>
</feature>
<feature type="transmembrane region" description="Helical" evidence="11">
    <location>
        <begin position="562"/>
        <end position="582"/>
    </location>
</feature>
<keyword evidence="7" id="KW-0675">Receptor</keyword>
<evidence type="ECO:0000256" key="8">
    <source>
        <dbReference type="ARBA" id="ARBA00023180"/>
    </source>
</evidence>
<evidence type="ECO:0000256" key="5">
    <source>
        <dbReference type="ARBA" id="ARBA00023040"/>
    </source>
</evidence>
<feature type="compositionally biased region" description="Basic residues" evidence="10">
    <location>
        <begin position="708"/>
        <end position="717"/>
    </location>
</feature>
<gene>
    <name evidence="14" type="ORF">CVLEPA_LOCUS28029</name>
</gene>
<evidence type="ECO:0000313" key="14">
    <source>
        <dbReference type="EMBL" id="CAK8694677.1"/>
    </source>
</evidence>
<feature type="compositionally biased region" description="Polar residues" evidence="10">
    <location>
        <begin position="666"/>
        <end position="679"/>
    </location>
</feature>
<keyword evidence="15" id="KW-1185">Reference proteome</keyword>
<keyword evidence="3 11" id="KW-0812">Transmembrane</keyword>
<keyword evidence="9" id="KW-0807">Transducer</keyword>
<organism evidence="14 15">
    <name type="scientific">Clavelina lepadiformis</name>
    <name type="common">Light-bulb sea squirt</name>
    <name type="synonym">Ascidia lepadiformis</name>
    <dbReference type="NCBI Taxonomy" id="159417"/>
    <lineage>
        <taxon>Eukaryota</taxon>
        <taxon>Metazoa</taxon>
        <taxon>Chordata</taxon>
        <taxon>Tunicata</taxon>
        <taxon>Ascidiacea</taxon>
        <taxon>Aplousobranchia</taxon>
        <taxon>Clavelinidae</taxon>
        <taxon>Clavelina</taxon>
    </lineage>
</organism>
<keyword evidence="12" id="KW-0732">Signal</keyword>
<evidence type="ECO:0000256" key="11">
    <source>
        <dbReference type="SAM" id="Phobius"/>
    </source>
</evidence>
<dbReference type="PANTHER" id="PTHR24246:SF27">
    <property type="entry name" value="ADENOSINE RECEPTOR, ISOFORM A"/>
    <property type="match status" value="1"/>
</dbReference>
<keyword evidence="6 11" id="KW-0472">Membrane</keyword>
<dbReference type="Gene3D" id="1.20.1070.10">
    <property type="entry name" value="Rhodopsin 7-helix transmembrane proteins"/>
    <property type="match status" value="1"/>
</dbReference>
<name>A0ABP0GSV5_CLALP</name>
<sequence length="775" mass="87024">MNKSTNFKNMLIQGVLVLLSFAFVIANAQTQALNGSVAYQSLSNETRTNSTREDRLCVFVHGFHLSSKEREVECCQQIVQKYEVGWREHGKPLANYLETLRGWNCPQFREECERKLFAFTPFTKMVYEYFCSYDNYVDQCMPDVKKIVEAAEQRSANMKISTGPSTTTFQGILNNAGNDATNSSGNQQQWNGFINKIPTIHFSLDELLDPCLQVAQYEAEGDHRGNFHEVMSIAIPFCDLRWQGFTGEYLLEYRVSRWTTFSTKCRVNIGVILAVSALLAVTITFVNIIVIIVILRLSGDDQNSQTIYRLSLAIADLLVGVIVIPTCANNLATFSLSILEPGGVQLLQGFNYHRNASTYVNLTGRAGQHSNLFPAGYVDSVGFFTTVSLFVSVYTLAGAGFDRLIAVYRPLQYRKDKAKKLALPGCIFAWLLASVFAILPIFVPSFVNALILYYFITTGGRLALVLLPVAFAIPLIVVWVVSLATYKATTKHSRFRRKLSLSAENGSRRIEARLARTLVLMVGFFSFSVVPIFVLIMVSNFLPTLLFHLPRQLNLNAATTFLDFQLVAAILFLCNSLWNFFIYNYRNLNFRNDVKHIFKVALEKTGITSCCDSTILCFQRMAYHGRRRLSSLPTLSYYTTRKKSSTTETTKDSAGIDLTASQLPSVFSSTSQPENTVEVSATTNRRRTSATSNHTTDDTCLQADASKAKNKSKNTKNQKHEKQNKTMDASMASEDSIFKSMVIDVNADRLFLSVMENIDEEIVPNESDAENQEKK</sequence>
<proteinExistence type="predicted"/>
<protein>
    <recommendedName>
        <fullName evidence="13">G-protein coupled receptors family 1 profile domain-containing protein</fullName>
    </recommendedName>
</protein>
<dbReference type="PANTHER" id="PTHR24246">
    <property type="entry name" value="OLFACTORY RECEPTOR AND ADENOSINE RECEPTOR"/>
    <property type="match status" value="1"/>
</dbReference>
<feature type="domain" description="G-protein coupled receptors family 1 profile" evidence="13">
    <location>
        <begin position="286"/>
        <end position="583"/>
    </location>
</feature>
<feature type="transmembrane region" description="Helical" evidence="11">
    <location>
        <begin position="269"/>
        <end position="295"/>
    </location>
</feature>
<evidence type="ECO:0000256" key="2">
    <source>
        <dbReference type="ARBA" id="ARBA00022475"/>
    </source>
</evidence>
<evidence type="ECO:0000256" key="3">
    <source>
        <dbReference type="ARBA" id="ARBA00022692"/>
    </source>
</evidence>
<feature type="chain" id="PRO_5046179290" description="G-protein coupled receptors family 1 profile domain-containing protein" evidence="12">
    <location>
        <begin position="27"/>
        <end position="775"/>
    </location>
</feature>
<dbReference type="Pfam" id="PF00001">
    <property type="entry name" value="7tm_1"/>
    <property type="match status" value="1"/>
</dbReference>
<keyword evidence="8" id="KW-0325">Glycoprotein</keyword>
<dbReference type="Proteomes" id="UP001642483">
    <property type="component" value="Unassembled WGS sequence"/>
</dbReference>
<accession>A0ABP0GSV5</accession>
<evidence type="ECO:0000256" key="9">
    <source>
        <dbReference type="ARBA" id="ARBA00023224"/>
    </source>
</evidence>
<comment type="caution">
    <text evidence="14">The sequence shown here is derived from an EMBL/GenBank/DDBJ whole genome shotgun (WGS) entry which is preliminary data.</text>
</comment>
<evidence type="ECO:0000259" key="13">
    <source>
        <dbReference type="PROSITE" id="PS50262"/>
    </source>
</evidence>
<evidence type="ECO:0000313" key="15">
    <source>
        <dbReference type="Proteomes" id="UP001642483"/>
    </source>
</evidence>
<dbReference type="SUPFAM" id="SSF81321">
    <property type="entry name" value="Family A G protein-coupled receptor-like"/>
    <property type="match status" value="1"/>
</dbReference>
<keyword evidence="4 11" id="KW-1133">Transmembrane helix</keyword>
<feature type="transmembrane region" description="Helical" evidence="11">
    <location>
        <begin position="518"/>
        <end position="542"/>
    </location>
</feature>
<feature type="transmembrane region" description="Helical" evidence="11">
    <location>
        <begin position="381"/>
        <end position="406"/>
    </location>
</feature>
<keyword evidence="2" id="KW-1003">Cell membrane</keyword>